<feature type="region of interest" description="Disordered" evidence="1">
    <location>
        <begin position="45"/>
        <end position="72"/>
    </location>
</feature>
<reference evidence="2" key="1">
    <citation type="submission" date="2021-01" db="EMBL/GenBank/DDBJ databases">
        <title>Whole genome shotgun sequence of Catellatospora methionotrophica NBRC 14553.</title>
        <authorList>
            <person name="Komaki H."/>
            <person name="Tamura T."/>
        </authorList>
    </citation>
    <scope>NUCLEOTIDE SEQUENCE</scope>
    <source>
        <strain evidence="2">NBRC 14553</strain>
    </source>
</reference>
<keyword evidence="3" id="KW-1185">Reference proteome</keyword>
<evidence type="ECO:0000256" key="1">
    <source>
        <dbReference type="SAM" id="MobiDB-lite"/>
    </source>
</evidence>
<organism evidence="2 3">
    <name type="scientific">Catellatospora methionotrophica</name>
    <dbReference type="NCBI Taxonomy" id="121620"/>
    <lineage>
        <taxon>Bacteria</taxon>
        <taxon>Bacillati</taxon>
        <taxon>Actinomycetota</taxon>
        <taxon>Actinomycetes</taxon>
        <taxon>Micromonosporales</taxon>
        <taxon>Micromonosporaceae</taxon>
        <taxon>Catellatospora</taxon>
    </lineage>
</organism>
<evidence type="ECO:0000313" key="2">
    <source>
        <dbReference type="EMBL" id="GIG13872.1"/>
    </source>
</evidence>
<sequence length="98" mass="9696">MSGHSGRQVPGGLSVAAAPGVAHDRAAGGLIGSVSDLAVLGHQVPTRGPSVPPGGPVRVSAERSPGSAPWTAKRAARLSRTALFVTAQVRGAVSRSPT</sequence>
<evidence type="ECO:0000313" key="3">
    <source>
        <dbReference type="Proteomes" id="UP000660339"/>
    </source>
</evidence>
<dbReference type="AlphaFoldDB" id="A0A8J3L3H1"/>
<protein>
    <submittedName>
        <fullName evidence="2">Uncharacterized protein</fullName>
    </submittedName>
</protein>
<name>A0A8J3L3H1_9ACTN</name>
<dbReference type="EMBL" id="BONJ01000008">
    <property type="protein sequence ID" value="GIG13872.1"/>
    <property type="molecule type" value="Genomic_DNA"/>
</dbReference>
<comment type="caution">
    <text evidence="2">The sequence shown here is derived from an EMBL/GenBank/DDBJ whole genome shotgun (WGS) entry which is preliminary data.</text>
</comment>
<gene>
    <name evidence="2" type="ORF">Cme02nite_22040</name>
</gene>
<dbReference type="Proteomes" id="UP000660339">
    <property type="component" value="Unassembled WGS sequence"/>
</dbReference>
<accession>A0A8J3L3H1</accession>
<proteinExistence type="predicted"/>